<sequence length="321" mass="35661">MMNALDSLIRSRTDLLQRGWTERRIAEAVQAGTLVALRRGWYMDAADRAELWPEQRHHAHVIAVDRDARGSAVMSHTSAAVLWGLPLYKVRLARVHMTTPTPTRISSAPDVFRHVAPLTRGDLALRHGIRCTSLSRTVFDLIRSVPAAAAVAAADAAERDTGRRQGQWDADAVLSWRRDLSQRVDEATGARGIRQARWVAAFADGRAQLPGESVSRLHLHTLGFAAPDLQVHVPGPGGRDYFVDFGLDDVQSFGEFDGKTKYLDEALRSGRTVEEVLLEEKQREDWIRGLTQRRFARWGSEHIATPEALAARLASFGITPP</sequence>
<dbReference type="GeneID" id="77475853"/>
<dbReference type="Proteomes" id="UP000478836">
    <property type="component" value="Unassembled WGS sequence"/>
</dbReference>
<evidence type="ECO:0008006" key="3">
    <source>
        <dbReference type="Google" id="ProtNLM"/>
    </source>
</evidence>
<accession>A0ABQ6VA46</accession>
<protein>
    <recommendedName>
        <fullName evidence="3">Type IV toxin-antitoxin system AbiEi family antitoxin domain-containing protein</fullName>
    </recommendedName>
</protein>
<name>A0ABQ6VA46_9MICO</name>
<reference evidence="2" key="1">
    <citation type="submission" date="2019-09" db="EMBL/GenBank/DDBJ databases">
        <title>Whole genome sequencing of Microbacterium maritypicum.</title>
        <authorList>
            <person name="Lenchi N."/>
        </authorList>
    </citation>
    <scope>NUCLEOTIDE SEQUENCE [LARGE SCALE GENOMIC DNA]</scope>
    <source>
        <strain evidence="2">G1</strain>
    </source>
</reference>
<comment type="caution">
    <text evidence="1">The sequence shown here is derived from an EMBL/GenBank/DDBJ whole genome shotgun (WGS) entry which is preliminary data.</text>
</comment>
<proteinExistence type="predicted"/>
<dbReference type="EMBL" id="WAAO01000001">
    <property type="protein sequence ID" value="KAB1867212.1"/>
    <property type="molecule type" value="Genomic_DNA"/>
</dbReference>
<evidence type="ECO:0000313" key="2">
    <source>
        <dbReference type="Proteomes" id="UP000478836"/>
    </source>
</evidence>
<gene>
    <name evidence="1" type="ORF">F6A08_05295</name>
</gene>
<keyword evidence="2" id="KW-1185">Reference proteome</keyword>
<organism evidence="1 2">
    <name type="scientific">Microbacterium algeriense</name>
    <dbReference type="NCBI Taxonomy" id="2615184"/>
    <lineage>
        <taxon>Bacteria</taxon>
        <taxon>Bacillati</taxon>
        <taxon>Actinomycetota</taxon>
        <taxon>Actinomycetes</taxon>
        <taxon>Micrococcales</taxon>
        <taxon>Microbacteriaceae</taxon>
        <taxon>Microbacterium</taxon>
    </lineage>
</organism>
<dbReference type="RefSeq" id="WP_151458810.1">
    <property type="nucleotide sequence ID" value="NZ_WAAO01000001.1"/>
</dbReference>
<evidence type="ECO:0000313" key="1">
    <source>
        <dbReference type="EMBL" id="KAB1867212.1"/>
    </source>
</evidence>